<evidence type="ECO:0000313" key="14">
    <source>
        <dbReference type="Proteomes" id="UP000823637"/>
    </source>
</evidence>
<evidence type="ECO:0000256" key="3">
    <source>
        <dbReference type="ARBA" id="ARBA00004496"/>
    </source>
</evidence>
<dbReference type="GO" id="GO:0003999">
    <property type="term" value="F:adenine phosphoribosyltransferase activity"/>
    <property type="evidence" value="ECO:0007669"/>
    <property type="project" value="UniProtKB-UniRule"/>
</dbReference>
<comment type="pathway">
    <text evidence="4 11">Purine metabolism; AMP biosynthesis via salvage pathway; AMP from adenine: step 1/1.</text>
</comment>
<dbReference type="InterPro" id="IPR005764">
    <property type="entry name" value="Ade_phspho_trans"/>
</dbReference>
<accession>A0A9D9HAM8</accession>
<proteinExistence type="inferred from homology"/>
<dbReference type="NCBIfam" id="NF002634">
    <property type="entry name" value="PRK02304.1-3"/>
    <property type="match status" value="1"/>
</dbReference>
<dbReference type="InterPro" id="IPR029057">
    <property type="entry name" value="PRTase-like"/>
</dbReference>
<evidence type="ECO:0000256" key="6">
    <source>
        <dbReference type="ARBA" id="ARBA00011893"/>
    </source>
</evidence>
<evidence type="ECO:0000256" key="1">
    <source>
        <dbReference type="ARBA" id="ARBA00000868"/>
    </source>
</evidence>
<evidence type="ECO:0000313" key="13">
    <source>
        <dbReference type="EMBL" id="MBO8447315.1"/>
    </source>
</evidence>
<evidence type="ECO:0000256" key="10">
    <source>
        <dbReference type="ARBA" id="ARBA00022726"/>
    </source>
</evidence>
<evidence type="ECO:0000256" key="7">
    <source>
        <dbReference type="ARBA" id="ARBA00022490"/>
    </source>
</evidence>
<dbReference type="GO" id="GO:0006166">
    <property type="term" value="P:purine ribonucleoside salvage"/>
    <property type="evidence" value="ECO:0007669"/>
    <property type="project" value="UniProtKB-UniRule"/>
</dbReference>
<comment type="similarity">
    <text evidence="5 11">Belongs to the purine/pyrimidine phosphoribosyltransferase family.</text>
</comment>
<dbReference type="FunFam" id="3.40.50.2020:FF:000021">
    <property type="entry name" value="Adenine phosphoribosyltransferase"/>
    <property type="match status" value="1"/>
</dbReference>
<evidence type="ECO:0000256" key="11">
    <source>
        <dbReference type="HAMAP-Rule" id="MF_00004"/>
    </source>
</evidence>
<dbReference type="Proteomes" id="UP000823637">
    <property type="component" value="Unassembled WGS sequence"/>
</dbReference>
<comment type="function">
    <text evidence="2 11">Catalyzes a salvage reaction resulting in the formation of AMP, that is energically less costly than de novo synthesis.</text>
</comment>
<dbReference type="Pfam" id="PF00156">
    <property type="entry name" value="Pribosyltran"/>
    <property type="match status" value="1"/>
</dbReference>
<evidence type="ECO:0000256" key="5">
    <source>
        <dbReference type="ARBA" id="ARBA00008391"/>
    </source>
</evidence>
<sequence length="174" mass="19761">MDLDQLKKSFRTVSDFPKKGITFRDITTVVKNPECMNFIIEELYEKYRDKGITKVVGIESRGFIFAPVIAYKLNAGFVPMRKKSKLPAEVYEQEYEKEYGTDTIAVHKDAISDKDTVLLHDDFLATGGTMTAACKLLKKIGVGKIYINFISEITDLGGREKLKEFGEVESLIRF</sequence>
<reference evidence="13" key="1">
    <citation type="submission" date="2020-10" db="EMBL/GenBank/DDBJ databases">
        <authorList>
            <person name="Gilroy R."/>
        </authorList>
    </citation>
    <scope>NUCLEOTIDE SEQUENCE</scope>
    <source>
        <strain evidence="13">D3-1215</strain>
    </source>
</reference>
<keyword evidence="8 11" id="KW-0328">Glycosyltransferase</keyword>
<evidence type="ECO:0000256" key="9">
    <source>
        <dbReference type="ARBA" id="ARBA00022679"/>
    </source>
</evidence>
<dbReference type="Gene3D" id="3.40.50.2020">
    <property type="match status" value="1"/>
</dbReference>
<dbReference type="GO" id="GO:0005737">
    <property type="term" value="C:cytoplasm"/>
    <property type="evidence" value="ECO:0007669"/>
    <property type="project" value="UniProtKB-SubCell"/>
</dbReference>
<evidence type="ECO:0000259" key="12">
    <source>
        <dbReference type="Pfam" id="PF00156"/>
    </source>
</evidence>
<dbReference type="GO" id="GO:0016208">
    <property type="term" value="F:AMP binding"/>
    <property type="evidence" value="ECO:0007669"/>
    <property type="project" value="TreeGrafter"/>
</dbReference>
<keyword evidence="7 11" id="KW-0963">Cytoplasm</keyword>
<comment type="subunit">
    <text evidence="11">Homodimer.</text>
</comment>
<dbReference type="GO" id="GO:0002055">
    <property type="term" value="F:adenine binding"/>
    <property type="evidence" value="ECO:0007669"/>
    <property type="project" value="TreeGrafter"/>
</dbReference>
<dbReference type="GO" id="GO:0044209">
    <property type="term" value="P:AMP salvage"/>
    <property type="evidence" value="ECO:0007669"/>
    <property type="project" value="UniProtKB-UniRule"/>
</dbReference>
<comment type="catalytic activity">
    <reaction evidence="1 11">
        <text>AMP + diphosphate = 5-phospho-alpha-D-ribose 1-diphosphate + adenine</text>
        <dbReference type="Rhea" id="RHEA:16609"/>
        <dbReference type="ChEBI" id="CHEBI:16708"/>
        <dbReference type="ChEBI" id="CHEBI:33019"/>
        <dbReference type="ChEBI" id="CHEBI:58017"/>
        <dbReference type="ChEBI" id="CHEBI:456215"/>
        <dbReference type="EC" id="2.4.2.7"/>
    </reaction>
</comment>
<dbReference type="CDD" id="cd06223">
    <property type="entry name" value="PRTases_typeI"/>
    <property type="match status" value="1"/>
</dbReference>
<dbReference type="InterPro" id="IPR050054">
    <property type="entry name" value="UPRTase/APRTase"/>
</dbReference>
<dbReference type="InterPro" id="IPR000836">
    <property type="entry name" value="PRTase_dom"/>
</dbReference>
<dbReference type="AlphaFoldDB" id="A0A9D9HAM8"/>
<comment type="subcellular location">
    <subcellularLocation>
        <location evidence="3 11">Cytoplasm</location>
    </subcellularLocation>
</comment>
<keyword evidence="10 11" id="KW-0660">Purine salvage</keyword>
<dbReference type="EC" id="2.4.2.7" evidence="6 11"/>
<reference evidence="13" key="2">
    <citation type="journal article" date="2021" name="PeerJ">
        <title>Extensive microbial diversity within the chicken gut microbiome revealed by metagenomics and culture.</title>
        <authorList>
            <person name="Gilroy R."/>
            <person name="Ravi A."/>
            <person name="Getino M."/>
            <person name="Pursley I."/>
            <person name="Horton D.L."/>
            <person name="Alikhan N.F."/>
            <person name="Baker D."/>
            <person name="Gharbi K."/>
            <person name="Hall N."/>
            <person name="Watson M."/>
            <person name="Adriaenssens E.M."/>
            <person name="Foster-Nyarko E."/>
            <person name="Jarju S."/>
            <person name="Secka A."/>
            <person name="Antonio M."/>
            <person name="Oren A."/>
            <person name="Chaudhuri R.R."/>
            <person name="La Ragione R."/>
            <person name="Hildebrand F."/>
            <person name="Pallen M.J."/>
        </authorList>
    </citation>
    <scope>NUCLEOTIDE SEQUENCE</scope>
    <source>
        <strain evidence="13">D3-1215</strain>
    </source>
</reference>
<dbReference type="HAMAP" id="MF_00004">
    <property type="entry name" value="Aden_phosphoribosyltr"/>
    <property type="match status" value="1"/>
</dbReference>
<name>A0A9D9HAM8_9BACT</name>
<evidence type="ECO:0000256" key="2">
    <source>
        <dbReference type="ARBA" id="ARBA00003968"/>
    </source>
</evidence>
<protein>
    <recommendedName>
        <fullName evidence="6 11">Adenine phosphoribosyltransferase</fullName>
        <shortName evidence="11">APRT</shortName>
        <ecNumber evidence="6 11">2.4.2.7</ecNumber>
    </recommendedName>
</protein>
<dbReference type="SUPFAM" id="SSF53271">
    <property type="entry name" value="PRTase-like"/>
    <property type="match status" value="1"/>
</dbReference>
<evidence type="ECO:0000256" key="4">
    <source>
        <dbReference type="ARBA" id="ARBA00004659"/>
    </source>
</evidence>
<dbReference type="NCBIfam" id="NF002636">
    <property type="entry name" value="PRK02304.1-5"/>
    <property type="match status" value="1"/>
</dbReference>
<gene>
    <name evidence="11" type="primary">apt</name>
    <name evidence="13" type="ORF">IAC32_06180</name>
</gene>
<evidence type="ECO:0000256" key="8">
    <source>
        <dbReference type="ARBA" id="ARBA00022676"/>
    </source>
</evidence>
<dbReference type="NCBIfam" id="TIGR01090">
    <property type="entry name" value="apt"/>
    <property type="match status" value="1"/>
</dbReference>
<organism evidence="13 14">
    <name type="scientific">Candidatus Enterocola intestinipullorum</name>
    <dbReference type="NCBI Taxonomy" id="2840783"/>
    <lineage>
        <taxon>Bacteria</taxon>
        <taxon>Pseudomonadati</taxon>
        <taxon>Bacteroidota</taxon>
        <taxon>Bacteroidia</taxon>
        <taxon>Bacteroidales</taxon>
        <taxon>Candidatus Enterocola</taxon>
    </lineage>
</organism>
<comment type="caution">
    <text evidence="13">The sequence shown here is derived from an EMBL/GenBank/DDBJ whole genome shotgun (WGS) entry which is preliminary data.</text>
</comment>
<dbReference type="EMBL" id="JADIMR010000091">
    <property type="protein sequence ID" value="MBO8447315.1"/>
    <property type="molecule type" value="Genomic_DNA"/>
</dbReference>
<dbReference type="PANTHER" id="PTHR32315">
    <property type="entry name" value="ADENINE PHOSPHORIBOSYLTRANSFERASE"/>
    <property type="match status" value="1"/>
</dbReference>
<keyword evidence="9 11" id="KW-0808">Transferase</keyword>
<dbReference type="GO" id="GO:0006168">
    <property type="term" value="P:adenine salvage"/>
    <property type="evidence" value="ECO:0007669"/>
    <property type="project" value="InterPro"/>
</dbReference>
<feature type="domain" description="Phosphoribosyltransferase" evidence="12">
    <location>
        <begin position="38"/>
        <end position="145"/>
    </location>
</feature>
<dbReference type="PANTHER" id="PTHR32315:SF3">
    <property type="entry name" value="ADENINE PHOSPHORIBOSYLTRANSFERASE"/>
    <property type="match status" value="1"/>
</dbReference>